<protein>
    <submittedName>
        <fullName evidence="1">Uncharacterized protein</fullName>
    </submittedName>
</protein>
<evidence type="ECO:0000313" key="2">
    <source>
        <dbReference type="Proteomes" id="UP000831537"/>
    </source>
</evidence>
<keyword evidence="2" id="KW-1185">Reference proteome</keyword>
<evidence type="ECO:0000313" key="1">
    <source>
        <dbReference type="EMBL" id="UOQ84327.1"/>
    </source>
</evidence>
<dbReference type="EMBL" id="CP095071">
    <property type="protein sequence ID" value="UOQ84327.1"/>
    <property type="molecule type" value="Genomic_DNA"/>
</dbReference>
<organism evidence="1 2">
    <name type="scientific">Gracilibacillus salinarum</name>
    <dbReference type="NCBI Taxonomy" id="2932255"/>
    <lineage>
        <taxon>Bacteria</taxon>
        <taxon>Bacillati</taxon>
        <taxon>Bacillota</taxon>
        <taxon>Bacilli</taxon>
        <taxon>Bacillales</taxon>
        <taxon>Bacillaceae</taxon>
        <taxon>Gracilibacillus</taxon>
    </lineage>
</organism>
<accession>A0ABY4GJA1</accession>
<gene>
    <name evidence="1" type="ORF">MUN87_16765</name>
</gene>
<sequence length="50" mass="5379">MLVKSYLANSSFTKLVTAIGFSLLILLSFNTVTEAAEHLGNAESYLGVMI</sequence>
<dbReference type="RefSeq" id="WP_244741916.1">
    <property type="nucleotide sequence ID" value="NZ_CP095071.1"/>
</dbReference>
<name>A0ABY4GJA1_9BACI</name>
<proteinExistence type="predicted"/>
<dbReference type="Proteomes" id="UP000831537">
    <property type="component" value="Chromosome"/>
</dbReference>
<reference evidence="1 2" key="1">
    <citation type="submission" date="2022-04" db="EMBL/GenBank/DDBJ databases">
        <title>Gracilibacillus sp. isolated from saltern.</title>
        <authorList>
            <person name="Won M."/>
            <person name="Lee C.-M."/>
            <person name="Woen H.-Y."/>
            <person name="Kwon S.-W."/>
        </authorList>
    </citation>
    <scope>NUCLEOTIDE SEQUENCE [LARGE SCALE GENOMIC DNA]</scope>
    <source>
        <strain evidence="1 2">SSPM10-3</strain>
    </source>
</reference>